<dbReference type="InterPro" id="IPR020843">
    <property type="entry name" value="ER"/>
</dbReference>
<evidence type="ECO:0000313" key="3">
    <source>
        <dbReference type="EMBL" id="MFB3167663.1"/>
    </source>
</evidence>
<accession>A0ABV4YU92</accession>
<organism evidence="3 4">
    <name type="scientific">Neobacillus driksii</name>
    <dbReference type="NCBI Taxonomy" id="3035913"/>
    <lineage>
        <taxon>Bacteria</taxon>
        <taxon>Bacillati</taxon>
        <taxon>Bacillota</taxon>
        <taxon>Bacilli</taxon>
        <taxon>Bacillales</taxon>
        <taxon>Bacillaceae</taxon>
        <taxon>Neobacillus</taxon>
    </lineage>
</organism>
<evidence type="ECO:0000313" key="4">
    <source>
        <dbReference type="Proteomes" id="UP001241748"/>
    </source>
</evidence>
<gene>
    <name evidence="3" type="ORF">P5G62_011140</name>
</gene>
<dbReference type="SUPFAM" id="SSF50129">
    <property type="entry name" value="GroES-like"/>
    <property type="match status" value="1"/>
</dbReference>
<dbReference type="InterPro" id="IPR002364">
    <property type="entry name" value="Quin_OxRdtase/zeta-crystal_CS"/>
</dbReference>
<sequence length="318" mass="34934">MRAVVINEYGSKDVLVEQELPKPVIKVNQVLVEVYATSINPIDWKLRAGYLKQMLDWTFPIILGWDVAGKIVEVGSEVKDFQVGDEIFARPDTTAKGTYAEFTAVDEELLAKKPSNLTFEEAASIPLAGLTAWQCLVDNTKVKHGEKVLIHAGAGGVGSLAIQMAKHLGAYVATTASEQNEAYVKELGADEFINYRKQQFEEVLHDFDVVIDTMGGDILNKSFQVLKPDGRLVTIAGQPDPALIQKHQVMASSYWLTPNGKQLGELGELLEKGILKPQVGSIFDFSAEALQKAHELSETHHAKGKIVIKVKQSVHTSK</sequence>
<dbReference type="SUPFAM" id="SSF51735">
    <property type="entry name" value="NAD(P)-binding Rossmann-fold domains"/>
    <property type="match status" value="1"/>
</dbReference>
<dbReference type="Gene3D" id="3.40.50.720">
    <property type="entry name" value="NAD(P)-binding Rossmann-like Domain"/>
    <property type="match status" value="1"/>
</dbReference>
<dbReference type="PANTHER" id="PTHR11695:SF294">
    <property type="entry name" value="RETICULON-4-INTERACTING PROTEIN 1, MITOCHONDRIAL"/>
    <property type="match status" value="1"/>
</dbReference>
<dbReference type="PROSITE" id="PS01162">
    <property type="entry name" value="QOR_ZETA_CRYSTAL"/>
    <property type="match status" value="1"/>
</dbReference>
<protein>
    <submittedName>
        <fullName evidence="3">NADP-dependent oxidoreductase</fullName>
        <ecNumber evidence="3">1.-.-.-</ecNumber>
    </submittedName>
</protein>
<comment type="caution">
    <text evidence="3">The sequence shown here is derived from an EMBL/GenBank/DDBJ whole genome shotgun (WGS) entry which is preliminary data.</text>
</comment>
<dbReference type="InterPro" id="IPR036291">
    <property type="entry name" value="NAD(P)-bd_dom_sf"/>
</dbReference>
<dbReference type="Gene3D" id="3.90.180.10">
    <property type="entry name" value="Medium-chain alcohol dehydrogenases, catalytic domain"/>
    <property type="match status" value="1"/>
</dbReference>
<dbReference type="SMART" id="SM00829">
    <property type="entry name" value="PKS_ER"/>
    <property type="match status" value="1"/>
</dbReference>
<dbReference type="EC" id="1.-.-.-" evidence="3"/>
<evidence type="ECO:0000259" key="2">
    <source>
        <dbReference type="SMART" id="SM00829"/>
    </source>
</evidence>
<dbReference type="RefSeq" id="WP_306074247.1">
    <property type="nucleotide sequence ID" value="NZ_JAROBZ020000001.1"/>
</dbReference>
<dbReference type="Proteomes" id="UP001241748">
    <property type="component" value="Unassembled WGS sequence"/>
</dbReference>
<proteinExistence type="predicted"/>
<keyword evidence="1 3" id="KW-0560">Oxidoreductase</keyword>
<dbReference type="InterPro" id="IPR050700">
    <property type="entry name" value="YIM1/Zinc_Alcohol_DH_Fams"/>
</dbReference>
<dbReference type="InterPro" id="IPR011032">
    <property type="entry name" value="GroES-like_sf"/>
</dbReference>
<dbReference type="Pfam" id="PF13602">
    <property type="entry name" value="ADH_zinc_N_2"/>
    <property type="match status" value="1"/>
</dbReference>
<evidence type="ECO:0000256" key="1">
    <source>
        <dbReference type="ARBA" id="ARBA00023002"/>
    </source>
</evidence>
<feature type="domain" description="Enoyl reductase (ER)" evidence="2">
    <location>
        <begin position="10"/>
        <end position="308"/>
    </location>
</feature>
<reference evidence="3 4" key="1">
    <citation type="submission" date="2024-05" db="EMBL/GenBank/DDBJ databases">
        <authorList>
            <person name="Venkateswaran K."/>
        </authorList>
    </citation>
    <scope>NUCLEOTIDE SEQUENCE [LARGE SCALE GENOMIC DNA]</scope>
    <source>
        <strain evidence="3 4">179-C4-2-HS</strain>
    </source>
</reference>
<dbReference type="Pfam" id="PF08240">
    <property type="entry name" value="ADH_N"/>
    <property type="match status" value="1"/>
</dbReference>
<dbReference type="CDD" id="cd05289">
    <property type="entry name" value="MDR_like_2"/>
    <property type="match status" value="1"/>
</dbReference>
<name>A0ABV4YU92_9BACI</name>
<keyword evidence="4" id="KW-1185">Reference proteome</keyword>
<dbReference type="PANTHER" id="PTHR11695">
    <property type="entry name" value="ALCOHOL DEHYDROGENASE RELATED"/>
    <property type="match status" value="1"/>
</dbReference>
<dbReference type="InterPro" id="IPR013154">
    <property type="entry name" value="ADH-like_N"/>
</dbReference>
<dbReference type="EMBL" id="JAROBZ020000001">
    <property type="protein sequence ID" value="MFB3167663.1"/>
    <property type="molecule type" value="Genomic_DNA"/>
</dbReference>
<dbReference type="GO" id="GO:0016491">
    <property type="term" value="F:oxidoreductase activity"/>
    <property type="evidence" value="ECO:0007669"/>
    <property type="project" value="UniProtKB-KW"/>
</dbReference>